<name>A0A0L0G5Z5_9EUKA</name>
<feature type="region of interest" description="Disordered" evidence="1">
    <location>
        <begin position="27"/>
        <end position="167"/>
    </location>
</feature>
<feature type="compositionally biased region" description="Acidic residues" evidence="1">
    <location>
        <begin position="37"/>
        <end position="59"/>
    </location>
</feature>
<dbReference type="Proteomes" id="UP000054560">
    <property type="component" value="Unassembled WGS sequence"/>
</dbReference>
<dbReference type="RefSeq" id="XP_014158352.1">
    <property type="nucleotide sequence ID" value="XM_014302877.1"/>
</dbReference>
<dbReference type="EMBL" id="KQ241764">
    <property type="protein sequence ID" value="KNC84450.1"/>
    <property type="molecule type" value="Genomic_DNA"/>
</dbReference>
<sequence>MYTHSLPMVRDECINVNGIHLRCSHIDNNGGDGTDNNLDEDVEQGEDEGADDDKGDETNNDNTPEKKRIAKANSDSKSGHVTKEGQQKNGDEEDADDDEDEENDGSQKDTLPDEQLVEEYDSGADKDAVEDDEVNVGHEDGADGSDKDSTMDKNAADDTDDPGPITQ</sequence>
<organism evidence="2 3">
    <name type="scientific">Sphaeroforma arctica JP610</name>
    <dbReference type="NCBI Taxonomy" id="667725"/>
    <lineage>
        <taxon>Eukaryota</taxon>
        <taxon>Ichthyosporea</taxon>
        <taxon>Ichthyophonida</taxon>
        <taxon>Sphaeroforma</taxon>
    </lineage>
</organism>
<feature type="compositionally biased region" description="Acidic residues" evidence="1">
    <location>
        <begin position="115"/>
        <end position="134"/>
    </location>
</feature>
<feature type="compositionally biased region" description="Basic and acidic residues" evidence="1">
    <location>
        <begin position="135"/>
        <end position="156"/>
    </location>
</feature>
<accession>A0A0L0G5Z5</accession>
<proteinExistence type="predicted"/>
<evidence type="ECO:0000313" key="3">
    <source>
        <dbReference type="Proteomes" id="UP000054560"/>
    </source>
</evidence>
<evidence type="ECO:0000313" key="2">
    <source>
        <dbReference type="EMBL" id="KNC84450.1"/>
    </source>
</evidence>
<feature type="compositionally biased region" description="Basic and acidic residues" evidence="1">
    <location>
        <begin position="77"/>
        <end position="90"/>
    </location>
</feature>
<protein>
    <submittedName>
        <fullName evidence="2">Uncharacterized protein</fullName>
    </submittedName>
</protein>
<keyword evidence="3" id="KW-1185">Reference proteome</keyword>
<dbReference type="GeneID" id="25903849"/>
<feature type="compositionally biased region" description="Acidic residues" evidence="1">
    <location>
        <begin position="91"/>
        <end position="104"/>
    </location>
</feature>
<evidence type="ECO:0000256" key="1">
    <source>
        <dbReference type="SAM" id="MobiDB-lite"/>
    </source>
</evidence>
<dbReference type="AlphaFoldDB" id="A0A0L0G5Z5"/>
<feature type="non-terminal residue" evidence="2">
    <location>
        <position position="167"/>
    </location>
</feature>
<reference evidence="2 3" key="1">
    <citation type="submission" date="2011-02" db="EMBL/GenBank/DDBJ databases">
        <title>The Genome Sequence of Sphaeroforma arctica JP610.</title>
        <authorList>
            <consortium name="The Broad Institute Genome Sequencing Platform"/>
            <person name="Russ C."/>
            <person name="Cuomo C."/>
            <person name="Young S.K."/>
            <person name="Zeng Q."/>
            <person name="Gargeya S."/>
            <person name="Alvarado L."/>
            <person name="Berlin A."/>
            <person name="Chapman S.B."/>
            <person name="Chen Z."/>
            <person name="Freedman E."/>
            <person name="Gellesch M."/>
            <person name="Goldberg J."/>
            <person name="Griggs A."/>
            <person name="Gujja S."/>
            <person name="Heilman E."/>
            <person name="Heiman D."/>
            <person name="Howarth C."/>
            <person name="Mehta T."/>
            <person name="Neiman D."/>
            <person name="Pearson M."/>
            <person name="Roberts A."/>
            <person name="Saif S."/>
            <person name="Shea T."/>
            <person name="Shenoy N."/>
            <person name="Sisk P."/>
            <person name="Stolte C."/>
            <person name="Sykes S."/>
            <person name="White J."/>
            <person name="Yandava C."/>
            <person name="Burger G."/>
            <person name="Gray M.W."/>
            <person name="Holland P.W.H."/>
            <person name="King N."/>
            <person name="Lang F.B.F."/>
            <person name="Roger A.J."/>
            <person name="Ruiz-Trillo I."/>
            <person name="Haas B."/>
            <person name="Nusbaum C."/>
            <person name="Birren B."/>
        </authorList>
    </citation>
    <scope>NUCLEOTIDE SEQUENCE [LARGE SCALE GENOMIC DNA]</scope>
    <source>
        <strain evidence="2 3">JP610</strain>
    </source>
</reference>
<gene>
    <name evidence="2" type="ORF">SARC_03345</name>
</gene>